<feature type="transmembrane region" description="Helical" evidence="8">
    <location>
        <begin position="168"/>
        <end position="189"/>
    </location>
</feature>
<proteinExistence type="inferred from homology"/>
<feature type="transmembrane region" description="Helical" evidence="8">
    <location>
        <begin position="472"/>
        <end position="494"/>
    </location>
</feature>
<dbReference type="PANTHER" id="PTHR31376">
    <property type="entry name" value="OS09G0467300 PROTEIN-RELATED"/>
    <property type="match status" value="1"/>
</dbReference>
<evidence type="ECO:0000256" key="3">
    <source>
        <dbReference type="ARBA" id="ARBA00022448"/>
    </source>
</evidence>
<evidence type="ECO:0000256" key="6">
    <source>
        <dbReference type="ARBA" id="ARBA00023136"/>
    </source>
</evidence>
<keyword evidence="6 8" id="KW-0472">Membrane</keyword>
<feature type="transmembrane region" description="Helical" evidence="8">
    <location>
        <begin position="639"/>
        <end position="657"/>
    </location>
</feature>
<feature type="transmembrane region" description="Helical" evidence="8">
    <location>
        <begin position="201"/>
        <end position="225"/>
    </location>
</feature>
<dbReference type="PANTHER" id="PTHR31376:SF17">
    <property type="entry name" value="PURINE PERMEASE 21-RELATED"/>
    <property type="match status" value="1"/>
</dbReference>
<comment type="subcellular location">
    <subcellularLocation>
        <location evidence="1">Membrane</location>
        <topology evidence="1">Multi-pass membrane protein</topology>
    </subcellularLocation>
</comment>
<keyword evidence="3" id="KW-0813">Transport</keyword>
<evidence type="ECO:0008006" key="11">
    <source>
        <dbReference type="Google" id="ProtNLM"/>
    </source>
</evidence>
<comment type="similarity">
    <text evidence="2">Belongs to the purine permeases (TC 2.A.7.14) family.</text>
</comment>
<feature type="transmembrane region" description="Helical" evidence="8">
    <location>
        <begin position="1042"/>
        <end position="1060"/>
    </location>
</feature>
<feature type="transmembrane region" description="Helical" evidence="8">
    <location>
        <begin position="876"/>
        <end position="894"/>
    </location>
</feature>
<protein>
    <recommendedName>
        <fullName evidence="11">Purine permease 21-like</fullName>
    </recommendedName>
</protein>
<feature type="transmembrane region" description="Helical" evidence="8">
    <location>
        <begin position="110"/>
        <end position="131"/>
    </location>
</feature>
<feature type="transmembrane region" description="Helical" evidence="8">
    <location>
        <begin position="414"/>
        <end position="438"/>
    </location>
</feature>
<evidence type="ECO:0000256" key="4">
    <source>
        <dbReference type="ARBA" id="ARBA00022692"/>
    </source>
</evidence>
<dbReference type="GO" id="GO:0015211">
    <property type="term" value="F:purine nucleoside transmembrane transporter activity"/>
    <property type="evidence" value="ECO:0007669"/>
    <property type="project" value="InterPro"/>
</dbReference>
<feature type="transmembrane region" description="Helical" evidence="8">
    <location>
        <begin position="278"/>
        <end position="300"/>
    </location>
</feature>
<evidence type="ECO:0000256" key="7">
    <source>
        <dbReference type="SAM" id="MobiDB-lite"/>
    </source>
</evidence>
<feature type="transmembrane region" description="Helical" evidence="8">
    <location>
        <begin position="70"/>
        <end position="89"/>
    </location>
</feature>
<dbReference type="InterPro" id="IPR030182">
    <property type="entry name" value="PUP_plant"/>
</dbReference>
<dbReference type="EMBL" id="JAEACU010000011">
    <property type="protein sequence ID" value="KAH7514994.1"/>
    <property type="molecule type" value="Genomic_DNA"/>
</dbReference>
<organism evidence="9 10">
    <name type="scientific">Ziziphus jujuba var. spinosa</name>
    <dbReference type="NCBI Taxonomy" id="714518"/>
    <lineage>
        <taxon>Eukaryota</taxon>
        <taxon>Viridiplantae</taxon>
        <taxon>Streptophyta</taxon>
        <taxon>Embryophyta</taxon>
        <taxon>Tracheophyta</taxon>
        <taxon>Spermatophyta</taxon>
        <taxon>Magnoliopsida</taxon>
        <taxon>eudicotyledons</taxon>
        <taxon>Gunneridae</taxon>
        <taxon>Pentapetalae</taxon>
        <taxon>rosids</taxon>
        <taxon>fabids</taxon>
        <taxon>Rosales</taxon>
        <taxon>Rhamnaceae</taxon>
        <taxon>Paliureae</taxon>
        <taxon>Ziziphus</taxon>
    </lineage>
</organism>
<feature type="transmembrane region" description="Helical" evidence="8">
    <location>
        <begin position="771"/>
        <end position="790"/>
    </location>
</feature>
<feature type="transmembrane region" description="Helical" evidence="8">
    <location>
        <begin position="542"/>
        <end position="563"/>
    </location>
</feature>
<dbReference type="GO" id="GO:0016020">
    <property type="term" value="C:membrane"/>
    <property type="evidence" value="ECO:0007669"/>
    <property type="project" value="UniProtKB-SubCell"/>
</dbReference>
<evidence type="ECO:0000313" key="10">
    <source>
        <dbReference type="Proteomes" id="UP000813462"/>
    </source>
</evidence>
<feature type="region of interest" description="Disordered" evidence="7">
    <location>
        <begin position="1"/>
        <end position="28"/>
    </location>
</feature>
<sequence length="1089" mass="118654">MANTPELQLNVRDEEDDKHITNSDSSAGSRKLNYKGWIRRGMYMIFFIAGQATGTMLGRLYYAQGGQSKWLSALLLAVGFPVLLPFYFISSSPNPTTINVGNQTKPSSTLALAMVYLTLGLLTAAGCFLTAYGLSYLPVSTLIIVMSSQLAFTSLFSNFLNSQKFNAFIINSVVLLTISSTLIAFQPGSSKLTGVSKAKQAIGFICTLGASVCASILLTLTQFFFKRVIRKQTFNTMLNLIIVESLVVSCLILISFLISNEWKSLSKEMEEFGLGKVSYVMTVVWMAATYQLAQIGAVGLIFEVSSLFCNVMGFSSLPAIQVLAVIVFHDKMDENSSPFGMAETPELQLSIRGQATGTMLGRLYYAQGGQSKWLSALLQAIGFPLLLPLYFISPSSPSSNPTTNGGNQTKPPSVLALAMVYTILGLLTAVGCFLTAYGLSYLPVSTFLVIMSSQLVFTSLFSYFLNSQKFNAFIINSVVLLTISSTLVAFQPGSSKLTGVSKAKQAIGFICALGASVCASLMLTLTQFFFRKVIRKQTFNAMLDVIIYESLVASCLILIGFFVSKEWKSLSKEMEVFGLGKASYVLTVVWQATSYQLGQIGALGLIFEVSSLFCNVMGFSTVPAVQILAVIIFHDEVDGVKVIAMILSFWGFVSYVYQLYLDDIKSKTAQLNASSSNGESFRSRTQLALSALSFLDMADIQEPQDHHINVLDLEDNSKASSSSTENSTNFQARNYKWWIRISMYILFVLCGQSTATLLGRLYYDQGGHSKWIATLVQTVGFPILLPFYFISSSSSSSNPTTINGSNNNNQAKPKSILVSLSMVYVTLGLLIATSCFLISYGLMYLQVSTLSIILASQLGFTAFFSFFLNSQKFTPFIVNSIFLLTISSVLIAFQPNSSNLNGVSKAKQAIGFICTLASSALNALILALSQFFFRKVIKKETFKAVLNLILFESIVASFAIVVGLFASSEWNGLGGEMVGFGLGKASYVMTLVWTAITWMLFQIGAVGLIFEISSLFCNVISALALPLTQVLAVIVFHDKMDGVKAMAMVLAIWGSGSYIYQHYIDDYKAKKNNNVAENYGNSSTGVLAS</sequence>
<feature type="transmembrane region" description="Helical" evidence="8">
    <location>
        <begin position="444"/>
        <end position="465"/>
    </location>
</feature>
<comment type="caution">
    <text evidence="9">The sequence shown here is derived from an EMBL/GenBank/DDBJ whole genome shotgun (WGS) entry which is preliminary data.</text>
</comment>
<feature type="transmembrane region" description="Helical" evidence="8">
    <location>
        <begin position="373"/>
        <end position="393"/>
    </location>
</feature>
<reference evidence="9" key="1">
    <citation type="journal article" date="2021" name="Front. Plant Sci.">
        <title>Chromosome-Scale Genome Assembly for Chinese Sour Jujube and Insights Into Its Genome Evolution and Domestication Signature.</title>
        <authorList>
            <person name="Shen L.-Y."/>
            <person name="Luo H."/>
            <person name="Wang X.-L."/>
            <person name="Wang X.-M."/>
            <person name="Qiu X.-J."/>
            <person name="Liu H."/>
            <person name="Zhou S.-S."/>
            <person name="Jia K.-H."/>
            <person name="Nie S."/>
            <person name="Bao Y.-T."/>
            <person name="Zhang R.-G."/>
            <person name="Yun Q.-Z."/>
            <person name="Chai Y.-H."/>
            <person name="Lu J.-Y."/>
            <person name="Li Y."/>
            <person name="Zhao S.-W."/>
            <person name="Mao J.-F."/>
            <person name="Jia S.-G."/>
            <person name="Mao Y.-M."/>
        </authorList>
    </citation>
    <scope>NUCLEOTIDE SEQUENCE</scope>
    <source>
        <strain evidence="9">AT0</strain>
        <tissue evidence="9">Leaf</tissue>
    </source>
</reference>
<evidence type="ECO:0000256" key="1">
    <source>
        <dbReference type="ARBA" id="ARBA00004141"/>
    </source>
</evidence>
<feature type="transmembrane region" description="Helical" evidence="8">
    <location>
        <begin position="612"/>
        <end position="633"/>
    </location>
</feature>
<feature type="transmembrane region" description="Helical" evidence="8">
    <location>
        <begin position="137"/>
        <end position="156"/>
    </location>
</feature>
<dbReference type="GO" id="GO:0005345">
    <property type="term" value="F:purine nucleobase transmembrane transporter activity"/>
    <property type="evidence" value="ECO:0007669"/>
    <property type="project" value="UniProtKB-ARBA"/>
</dbReference>
<name>A0A978UJL3_ZIZJJ</name>
<evidence type="ECO:0000256" key="2">
    <source>
        <dbReference type="ARBA" id="ARBA00006213"/>
    </source>
</evidence>
<feature type="transmembrane region" description="Helical" evidence="8">
    <location>
        <begin position="986"/>
        <end position="1008"/>
    </location>
</feature>
<gene>
    <name evidence="9" type="ORF">FEM48_Zijuj11G0149300</name>
</gene>
<feature type="transmembrane region" description="Helical" evidence="8">
    <location>
        <begin position="307"/>
        <end position="328"/>
    </location>
</feature>
<feature type="transmembrane region" description="Helical" evidence="8">
    <location>
        <begin position="849"/>
        <end position="869"/>
    </location>
</feature>
<feature type="transmembrane region" description="Helical" evidence="8">
    <location>
        <begin position="909"/>
        <end position="933"/>
    </location>
</feature>
<feature type="transmembrane region" description="Helical" evidence="8">
    <location>
        <begin position="506"/>
        <end position="530"/>
    </location>
</feature>
<dbReference type="SUPFAM" id="SSF103481">
    <property type="entry name" value="Multidrug resistance efflux transporter EmrE"/>
    <property type="match status" value="2"/>
</dbReference>
<accession>A0A978UJL3</accession>
<dbReference type="InterPro" id="IPR037185">
    <property type="entry name" value="EmrE-like"/>
</dbReference>
<dbReference type="AlphaFoldDB" id="A0A978UJL3"/>
<dbReference type="Pfam" id="PF16913">
    <property type="entry name" value="PUNUT"/>
    <property type="match status" value="3"/>
</dbReference>
<feature type="transmembrane region" description="Helical" evidence="8">
    <location>
        <begin position="1015"/>
        <end position="1036"/>
    </location>
</feature>
<keyword evidence="4 8" id="KW-0812">Transmembrane</keyword>
<evidence type="ECO:0000256" key="5">
    <source>
        <dbReference type="ARBA" id="ARBA00022989"/>
    </source>
</evidence>
<feature type="transmembrane region" description="Helical" evidence="8">
    <location>
        <begin position="816"/>
        <end position="843"/>
    </location>
</feature>
<evidence type="ECO:0000313" key="9">
    <source>
        <dbReference type="EMBL" id="KAH7514994.1"/>
    </source>
</evidence>
<feature type="transmembrane region" description="Helical" evidence="8">
    <location>
        <begin position="737"/>
        <end position="759"/>
    </location>
</feature>
<feature type="transmembrane region" description="Helical" evidence="8">
    <location>
        <begin position="237"/>
        <end position="258"/>
    </location>
</feature>
<keyword evidence="5 8" id="KW-1133">Transmembrane helix</keyword>
<feature type="transmembrane region" description="Helical" evidence="8">
    <location>
        <begin position="41"/>
        <end position="64"/>
    </location>
</feature>
<feature type="transmembrane region" description="Helical" evidence="8">
    <location>
        <begin position="583"/>
        <end position="605"/>
    </location>
</feature>
<evidence type="ECO:0000256" key="8">
    <source>
        <dbReference type="SAM" id="Phobius"/>
    </source>
</evidence>
<dbReference type="Proteomes" id="UP000813462">
    <property type="component" value="Unassembled WGS sequence"/>
</dbReference>
<feature type="transmembrane region" description="Helical" evidence="8">
    <location>
        <begin position="945"/>
        <end position="966"/>
    </location>
</feature>